<dbReference type="CDD" id="cd15543">
    <property type="entry name" value="PHD_RSF1"/>
    <property type="match status" value="1"/>
</dbReference>
<feature type="domain" description="PHD-type" evidence="6">
    <location>
        <begin position="332"/>
        <end position="382"/>
    </location>
</feature>
<dbReference type="PANTHER" id="PTHR47162">
    <property type="entry name" value="OS02G0192300 PROTEIN"/>
    <property type="match status" value="1"/>
</dbReference>
<evidence type="ECO:0000256" key="5">
    <source>
        <dbReference type="SAM" id="MobiDB-lite"/>
    </source>
</evidence>
<evidence type="ECO:0000259" key="6">
    <source>
        <dbReference type="PROSITE" id="PS50016"/>
    </source>
</evidence>
<feature type="domain" description="RING-type" evidence="7">
    <location>
        <begin position="439"/>
        <end position="487"/>
    </location>
</feature>
<dbReference type="SUPFAM" id="SSF57903">
    <property type="entry name" value="FYVE/PHD zinc finger"/>
    <property type="match status" value="2"/>
</dbReference>
<dbReference type="Proteomes" id="UP000515151">
    <property type="component" value="Chromosome 8"/>
</dbReference>
<feature type="compositionally biased region" description="Polar residues" evidence="5">
    <location>
        <begin position="64"/>
        <end position="85"/>
    </location>
</feature>
<dbReference type="GeneID" id="116189036"/>
<feature type="region of interest" description="Disordered" evidence="5">
    <location>
        <begin position="1"/>
        <end position="50"/>
    </location>
</feature>
<evidence type="ECO:0000259" key="7">
    <source>
        <dbReference type="PROSITE" id="PS50089"/>
    </source>
</evidence>
<dbReference type="Gene3D" id="2.30.30.1150">
    <property type="match status" value="1"/>
</dbReference>
<feature type="region of interest" description="Disordered" evidence="5">
    <location>
        <begin position="62"/>
        <end position="85"/>
    </location>
</feature>
<dbReference type="PROSITE" id="PS50016">
    <property type="entry name" value="ZF_PHD_2"/>
    <property type="match status" value="2"/>
</dbReference>
<keyword evidence="3" id="KW-0862">Zinc</keyword>
<keyword evidence="1" id="KW-0479">Metal-binding</keyword>
<gene>
    <name evidence="9" type="primary">LOC116189036</name>
</gene>
<evidence type="ECO:0000313" key="9">
    <source>
        <dbReference type="RefSeq" id="XP_031374387.1"/>
    </source>
</evidence>
<dbReference type="InterPro" id="IPR011011">
    <property type="entry name" value="Znf_FYVE_PHD"/>
</dbReference>
<sequence>MAPGNDGAPAEEGTSQCGVAGSSPKPDEPNPCCPTVPAESDPCEGSSGAAVGFRTYKRRKLLEKSSSATRSGQEGTPNTDGTVQLETQTSKELQDRASEGTVFEEVHASTLASHGAADDLSDSTHGQWCKVVLEQINHSLSEGGGLAGCIKKAIQHSLDINSTKIKEPVFMSDGRPGHAAQAGWMCNGFAAKGAGCTLNGSSDEFNQDSMNETCLRAFYNVIISGKFNLLCKLLSENFQGSKIDRLLDFGLIDSRMKEGIYKHSPARFSSDFEQVWRKLEGIGIQLLSLAKGLADLSRIPCHEHVRQVMVHAQDPQRDTKLEQAGDWSVFKDCTCRRCGERAHGRECLICDSCEDMYHVSCIEPAVEEIPPRNWYCTQCISYGKRPTHENCVVCERLCSLKTDFTSVGEKIALSNREKDLACSNDDDSSKPLQNSLGLCNTCGSDMFEDEIIRECGHSLCPHGNYHERCLTAKQLKSYASYWYCPSCLCQACLSDQDDDKIVLCDACDQAYHIYCVKPPLSKIPVGKWFCSKCEAGIQAILRVKRACEGVKVKGKRGRKKIKDRVVHRGKGKRIKEEAGEGSSKGGGMDMLLNAAKTLNFEENLAAVRIKG</sequence>
<dbReference type="PANTHER" id="PTHR47162:SF9">
    <property type="entry name" value="PHD FINGER PROTEIN EHD3-LIKE"/>
    <property type="match status" value="1"/>
</dbReference>
<dbReference type="Gene3D" id="3.30.40.10">
    <property type="entry name" value="Zinc/RING finger domain, C3HC4 (zinc finger)"/>
    <property type="match status" value="1"/>
</dbReference>
<dbReference type="OrthoDB" id="1903104at2759"/>
<dbReference type="GO" id="GO:0008270">
    <property type="term" value="F:zinc ion binding"/>
    <property type="evidence" value="ECO:0007669"/>
    <property type="project" value="UniProtKB-KW"/>
</dbReference>
<reference evidence="9" key="2">
    <citation type="submission" date="2025-08" db="UniProtKB">
        <authorList>
            <consortium name="RefSeq"/>
        </authorList>
    </citation>
    <scope>IDENTIFICATION</scope>
    <source>
        <tissue evidence="9">Leaf</tissue>
    </source>
</reference>
<dbReference type="AlphaFoldDB" id="A0A6P8BU29"/>
<accession>A0A6P8BU29</accession>
<dbReference type="PROSITE" id="PS01359">
    <property type="entry name" value="ZF_PHD_1"/>
    <property type="match status" value="1"/>
</dbReference>
<dbReference type="InterPro" id="IPR001965">
    <property type="entry name" value="Znf_PHD"/>
</dbReference>
<keyword evidence="2 4" id="KW-0863">Zinc-finger</keyword>
<protein>
    <submittedName>
        <fullName evidence="9">PHD finger protein EHD3 isoform X1</fullName>
    </submittedName>
</protein>
<dbReference type="Pfam" id="PF00628">
    <property type="entry name" value="PHD"/>
    <property type="match status" value="2"/>
</dbReference>
<evidence type="ECO:0000256" key="1">
    <source>
        <dbReference type="ARBA" id="ARBA00022723"/>
    </source>
</evidence>
<evidence type="ECO:0000256" key="2">
    <source>
        <dbReference type="ARBA" id="ARBA00022771"/>
    </source>
</evidence>
<name>A0A6P8BU29_PUNGR</name>
<feature type="domain" description="PHD-type" evidence="6">
    <location>
        <begin position="486"/>
        <end position="536"/>
    </location>
</feature>
<evidence type="ECO:0000313" key="8">
    <source>
        <dbReference type="Proteomes" id="UP000515151"/>
    </source>
</evidence>
<dbReference type="RefSeq" id="XP_031374387.1">
    <property type="nucleotide sequence ID" value="XM_031518527.1"/>
</dbReference>
<evidence type="ECO:0000256" key="4">
    <source>
        <dbReference type="PROSITE-ProRule" id="PRU00175"/>
    </source>
</evidence>
<proteinExistence type="predicted"/>
<dbReference type="InterPro" id="IPR019787">
    <property type="entry name" value="Znf_PHD-finger"/>
</dbReference>
<dbReference type="InterPro" id="IPR019786">
    <property type="entry name" value="Zinc_finger_PHD-type_CS"/>
</dbReference>
<evidence type="ECO:0000256" key="3">
    <source>
        <dbReference type="ARBA" id="ARBA00022833"/>
    </source>
</evidence>
<organism evidence="8 9">
    <name type="scientific">Punica granatum</name>
    <name type="common">Pomegranate</name>
    <dbReference type="NCBI Taxonomy" id="22663"/>
    <lineage>
        <taxon>Eukaryota</taxon>
        <taxon>Viridiplantae</taxon>
        <taxon>Streptophyta</taxon>
        <taxon>Embryophyta</taxon>
        <taxon>Tracheophyta</taxon>
        <taxon>Spermatophyta</taxon>
        <taxon>Magnoliopsida</taxon>
        <taxon>eudicotyledons</taxon>
        <taxon>Gunneridae</taxon>
        <taxon>Pentapetalae</taxon>
        <taxon>rosids</taxon>
        <taxon>malvids</taxon>
        <taxon>Myrtales</taxon>
        <taxon>Lythraceae</taxon>
        <taxon>Punica</taxon>
    </lineage>
</organism>
<reference evidence="8" key="1">
    <citation type="journal article" date="2020" name="Plant Biotechnol. J.">
        <title>The pomegranate (Punica granatum L.) draft genome dissects genetic divergence between soft- and hard-seeded cultivars.</title>
        <authorList>
            <person name="Luo X."/>
            <person name="Li H."/>
            <person name="Wu Z."/>
            <person name="Yao W."/>
            <person name="Zhao P."/>
            <person name="Cao D."/>
            <person name="Yu H."/>
            <person name="Li K."/>
            <person name="Poudel K."/>
            <person name="Zhao D."/>
            <person name="Zhang F."/>
            <person name="Xia X."/>
            <person name="Chen L."/>
            <person name="Wang Q."/>
            <person name="Jing D."/>
            <person name="Cao S."/>
        </authorList>
    </citation>
    <scope>NUCLEOTIDE SEQUENCE [LARGE SCALE GENOMIC DNA]</scope>
    <source>
        <strain evidence="8">cv. Tunisia</strain>
    </source>
</reference>
<dbReference type="InterPro" id="IPR001841">
    <property type="entry name" value="Znf_RING"/>
</dbReference>
<keyword evidence="8" id="KW-1185">Reference proteome</keyword>
<dbReference type="PROSITE" id="PS50089">
    <property type="entry name" value="ZF_RING_2"/>
    <property type="match status" value="1"/>
</dbReference>
<dbReference type="InterPro" id="IPR013083">
    <property type="entry name" value="Znf_RING/FYVE/PHD"/>
</dbReference>
<dbReference type="SMART" id="SM00249">
    <property type="entry name" value="PHD"/>
    <property type="match status" value="3"/>
</dbReference>